<dbReference type="OrthoDB" id="2162994at2759"/>
<evidence type="ECO:0000259" key="6">
    <source>
        <dbReference type="PROSITE" id="PS50114"/>
    </source>
</evidence>
<feature type="domain" description="GATA-type" evidence="6">
    <location>
        <begin position="126"/>
        <end position="161"/>
    </location>
</feature>
<keyword evidence="1" id="KW-0479">Metal-binding</keyword>
<dbReference type="GO" id="GO:0043565">
    <property type="term" value="F:sequence-specific DNA binding"/>
    <property type="evidence" value="ECO:0007669"/>
    <property type="project" value="InterPro"/>
</dbReference>
<dbReference type="KEGG" id="fpu:FPSE_08455"/>
<accession>K3VBZ1</accession>
<evidence type="ECO:0000256" key="1">
    <source>
        <dbReference type="ARBA" id="ARBA00022723"/>
    </source>
</evidence>
<keyword evidence="3" id="KW-0862">Zinc</keyword>
<dbReference type="HOGENOM" id="CLU_115026_0_0_1"/>
<dbReference type="SMART" id="SM00401">
    <property type="entry name" value="ZnF_GATA"/>
    <property type="match status" value="1"/>
</dbReference>
<evidence type="ECO:0000313" key="7">
    <source>
        <dbReference type="EMBL" id="EKJ71352.1"/>
    </source>
</evidence>
<feature type="region of interest" description="Disordered" evidence="5">
    <location>
        <begin position="70"/>
        <end position="131"/>
    </location>
</feature>
<evidence type="ECO:0000256" key="5">
    <source>
        <dbReference type="SAM" id="MobiDB-lite"/>
    </source>
</evidence>
<keyword evidence="8" id="KW-1185">Reference proteome</keyword>
<dbReference type="Pfam" id="PF00320">
    <property type="entry name" value="GATA"/>
    <property type="match status" value="1"/>
</dbReference>
<dbReference type="Gene3D" id="3.30.50.10">
    <property type="entry name" value="Erythroid Transcription Factor GATA-1, subunit A"/>
    <property type="match status" value="1"/>
</dbReference>
<dbReference type="InterPro" id="IPR000679">
    <property type="entry name" value="Znf_GATA"/>
</dbReference>
<dbReference type="SUPFAM" id="SSF57716">
    <property type="entry name" value="Glucocorticoid receptor-like (DNA-binding domain)"/>
    <property type="match status" value="1"/>
</dbReference>
<comment type="caution">
    <text evidence="7">The sequence shown here is derived from an EMBL/GenBank/DDBJ whole genome shotgun (WGS) entry which is preliminary data.</text>
</comment>
<feature type="compositionally biased region" description="Polar residues" evidence="5">
    <location>
        <begin position="92"/>
        <end position="109"/>
    </location>
</feature>
<dbReference type="InterPro" id="IPR051140">
    <property type="entry name" value="GATA_TF"/>
</dbReference>
<evidence type="ECO:0000313" key="8">
    <source>
        <dbReference type="Proteomes" id="UP000007978"/>
    </source>
</evidence>
<protein>
    <recommendedName>
        <fullName evidence="6">GATA-type domain-containing protein</fullName>
    </recommendedName>
</protein>
<gene>
    <name evidence="7" type="ORF">FPSE_08455</name>
</gene>
<dbReference type="RefSeq" id="XP_009259848.1">
    <property type="nucleotide sequence ID" value="XM_009261573.1"/>
</dbReference>
<dbReference type="PROSITE" id="PS50114">
    <property type="entry name" value="GATA_ZN_FINGER_2"/>
    <property type="match status" value="1"/>
</dbReference>
<dbReference type="EMBL" id="AFNW01000291">
    <property type="protein sequence ID" value="EKJ71352.1"/>
    <property type="molecule type" value="Genomic_DNA"/>
</dbReference>
<dbReference type="GeneID" id="20367073"/>
<dbReference type="InterPro" id="IPR013088">
    <property type="entry name" value="Znf_NHR/GATA"/>
</dbReference>
<name>K3VBZ1_FUSPC</name>
<proteinExistence type="predicted"/>
<dbReference type="PANTHER" id="PTHR45658">
    <property type="entry name" value="GATA TRANSCRIPTION FACTOR"/>
    <property type="match status" value="1"/>
</dbReference>
<organism evidence="7 8">
    <name type="scientific">Fusarium pseudograminearum (strain CS3096)</name>
    <name type="common">Wheat and barley crown-rot fungus</name>
    <dbReference type="NCBI Taxonomy" id="1028729"/>
    <lineage>
        <taxon>Eukaryota</taxon>
        <taxon>Fungi</taxon>
        <taxon>Dikarya</taxon>
        <taxon>Ascomycota</taxon>
        <taxon>Pezizomycotina</taxon>
        <taxon>Sordariomycetes</taxon>
        <taxon>Hypocreomycetidae</taxon>
        <taxon>Hypocreales</taxon>
        <taxon>Nectriaceae</taxon>
        <taxon>Fusarium</taxon>
    </lineage>
</organism>
<sequence>MNKLSRTGQQNYFIIARSATHQDDQLCYRDPEQFGEPLHDVPLFQTKATPSSLIAKPDGRNAYHVQLHFESRTESHSPKPSKLPIKPPRPNLTRNHISRSCLSEQSASGRETIYSRHAKSEPATVSRPDRSCTLCNETNTPRWRKGPGGHRTLCNVCGLIYSKRQSKGKSLILPGGYSRGTRDTVSDDSSRQS</sequence>
<evidence type="ECO:0000256" key="3">
    <source>
        <dbReference type="ARBA" id="ARBA00022833"/>
    </source>
</evidence>
<keyword evidence="2 4" id="KW-0863">Zinc-finger</keyword>
<dbReference type="GO" id="GO:0008270">
    <property type="term" value="F:zinc ion binding"/>
    <property type="evidence" value="ECO:0007669"/>
    <property type="project" value="UniProtKB-KW"/>
</dbReference>
<reference evidence="7 8" key="1">
    <citation type="journal article" date="2012" name="PLoS Pathog.">
        <title>Comparative pathogenomics reveals horizontally acquired novel virulence genes in fungi infecting cereal hosts.</title>
        <authorList>
            <person name="Gardiner D.M."/>
            <person name="McDonald M.C."/>
            <person name="Covarelli L."/>
            <person name="Solomon P.S."/>
            <person name="Rusu A.G."/>
            <person name="Marshall M."/>
            <person name="Kazan K."/>
            <person name="Chakraborty S."/>
            <person name="McDonald B.A."/>
            <person name="Manners J.M."/>
        </authorList>
    </citation>
    <scope>NUCLEOTIDE SEQUENCE [LARGE SCALE GENOMIC DNA]</scope>
    <source>
        <strain evidence="7 8">CS3096</strain>
    </source>
</reference>
<feature type="region of interest" description="Disordered" evidence="5">
    <location>
        <begin position="170"/>
        <end position="193"/>
    </location>
</feature>
<dbReference type="CDD" id="cd00202">
    <property type="entry name" value="ZnF_GATA"/>
    <property type="match status" value="1"/>
</dbReference>
<dbReference type="Proteomes" id="UP000007978">
    <property type="component" value="Chromosome 2"/>
</dbReference>
<evidence type="ECO:0000256" key="4">
    <source>
        <dbReference type="PROSITE-ProRule" id="PRU00094"/>
    </source>
</evidence>
<evidence type="ECO:0000256" key="2">
    <source>
        <dbReference type="ARBA" id="ARBA00022771"/>
    </source>
</evidence>
<feature type="compositionally biased region" description="Basic and acidic residues" evidence="5">
    <location>
        <begin position="180"/>
        <end position="193"/>
    </location>
</feature>
<dbReference type="GO" id="GO:0006355">
    <property type="term" value="P:regulation of DNA-templated transcription"/>
    <property type="evidence" value="ECO:0007669"/>
    <property type="project" value="InterPro"/>
</dbReference>
<dbReference type="AlphaFoldDB" id="K3VBZ1"/>
<dbReference type="eggNOG" id="KOG1601">
    <property type="taxonomic scope" value="Eukaryota"/>
</dbReference>